<organism evidence="6 7">
    <name type="scientific">Escherichia coli 97.0246</name>
    <dbReference type="NCBI Taxonomy" id="869670"/>
    <lineage>
        <taxon>Bacteria</taxon>
        <taxon>Pseudomonadati</taxon>
        <taxon>Pseudomonadota</taxon>
        <taxon>Gammaproteobacteria</taxon>
        <taxon>Enterobacterales</taxon>
        <taxon>Enterobacteriaceae</taxon>
        <taxon>Escherichia</taxon>
    </lineage>
</organism>
<dbReference type="NCBIfam" id="NF007063">
    <property type="entry name" value="PRK09508.1"/>
    <property type="match status" value="1"/>
</dbReference>
<dbReference type="InterPro" id="IPR005119">
    <property type="entry name" value="LysR_subst-bd"/>
</dbReference>
<gene>
    <name evidence="6" type="primary">leuO</name>
    <name evidence="6" type="ORF">EC970246_0081</name>
</gene>
<dbReference type="Gene3D" id="3.40.190.10">
    <property type="entry name" value="Periplasmic binding protein-like II"/>
    <property type="match status" value="2"/>
</dbReference>
<dbReference type="Proteomes" id="UP000004454">
    <property type="component" value="Unassembled WGS sequence"/>
</dbReference>
<evidence type="ECO:0000313" key="6">
    <source>
        <dbReference type="EMBL" id="EIG91326.1"/>
    </source>
</evidence>
<sequence length="252" mass="28872">MFNDELFVRYGRGIQPTARAFQLFGSVRQALQLVQNELPGSGFEPASSERVFHLCVCSPLDSILTSQIYNHIEQIAPNIHVMFKSSLNQNTEHQLRYQETEFVISYEDFHRPEFTSVPLFKDEMVLVASKNHPTIKGPLLKHDVYNEQHAAVSLDRFASFSQPWYDTVDKQASIAYQGMAMMSVLSVVSQTHLVAIAPRWLAEEFAESLELQVLPLPLKQNSRTCYLSWHEAAGRDKGHQWMEEQLVSICKR</sequence>
<comment type="similarity">
    <text evidence="1">Belongs to the LysR transcriptional regulatory family.</text>
</comment>
<dbReference type="PANTHER" id="PTHR30118">
    <property type="entry name" value="HTH-TYPE TRANSCRIPTIONAL REGULATOR LEUO-RELATED"/>
    <property type="match status" value="1"/>
</dbReference>
<dbReference type="InterPro" id="IPR000847">
    <property type="entry name" value="LysR_HTH_N"/>
</dbReference>
<feature type="domain" description="HTH lysR-type" evidence="5">
    <location>
        <begin position="1"/>
        <end position="17"/>
    </location>
</feature>
<evidence type="ECO:0000256" key="4">
    <source>
        <dbReference type="ARBA" id="ARBA00023163"/>
    </source>
</evidence>
<dbReference type="EMBL" id="AEZJ02000036">
    <property type="protein sequence ID" value="EIG91326.1"/>
    <property type="molecule type" value="Genomic_DNA"/>
</dbReference>
<evidence type="ECO:0000256" key="1">
    <source>
        <dbReference type="ARBA" id="ARBA00009437"/>
    </source>
</evidence>
<dbReference type="Pfam" id="PF03466">
    <property type="entry name" value="LysR_substrate"/>
    <property type="match status" value="1"/>
</dbReference>
<dbReference type="SMR" id="A0A8E0KT52"/>
<dbReference type="SUPFAM" id="SSF53850">
    <property type="entry name" value="Periplasmic binding protein-like II"/>
    <property type="match status" value="1"/>
</dbReference>
<dbReference type="InterPro" id="IPR050389">
    <property type="entry name" value="LysR-type_TF"/>
</dbReference>
<dbReference type="GO" id="GO:0003677">
    <property type="term" value="F:DNA binding"/>
    <property type="evidence" value="ECO:0007669"/>
    <property type="project" value="UniProtKB-KW"/>
</dbReference>
<keyword evidence="3" id="KW-0238">DNA-binding</keyword>
<evidence type="ECO:0000313" key="7">
    <source>
        <dbReference type="Proteomes" id="UP000004454"/>
    </source>
</evidence>
<proteinExistence type="inferred from homology"/>
<keyword evidence="4" id="KW-0804">Transcription</keyword>
<dbReference type="PANTHER" id="PTHR30118:SF6">
    <property type="entry name" value="HTH-TYPE TRANSCRIPTIONAL REGULATOR LEUO"/>
    <property type="match status" value="1"/>
</dbReference>
<accession>A0A8E0KT52</accession>
<dbReference type="PROSITE" id="PS50931">
    <property type="entry name" value="HTH_LYSR"/>
    <property type="match status" value="1"/>
</dbReference>
<reference evidence="6 7" key="1">
    <citation type="submission" date="2011-12" db="EMBL/GenBank/DDBJ databases">
        <authorList>
            <person name="Brinkac L."/>
            <person name="Radune D."/>
            <person name="Sanka R."/>
            <person name="Selengut J."/>
            <person name="DebRoy C."/>
            <person name="Feng P."/>
            <person name="Fratamico P.M."/>
            <person name="Kapur V."/>
            <person name="Kariyawasam S."/>
            <person name="Losada L."/>
            <person name="Nierman W.C."/>
            <person name="Nelson K."/>
        </authorList>
    </citation>
    <scope>NUCLEOTIDE SEQUENCE [LARGE SCALE GENOMIC DNA]</scope>
    <source>
        <strain evidence="6 7">97.0246</strain>
    </source>
</reference>
<evidence type="ECO:0000256" key="3">
    <source>
        <dbReference type="ARBA" id="ARBA00023125"/>
    </source>
</evidence>
<evidence type="ECO:0000256" key="2">
    <source>
        <dbReference type="ARBA" id="ARBA00023015"/>
    </source>
</evidence>
<evidence type="ECO:0000259" key="5">
    <source>
        <dbReference type="PROSITE" id="PS50931"/>
    </source>
</evidence>
<name>A0A8E0KT52_ECOLX</name>
<protein>
    <submittedName>
        <fullName evidence="6">Leucine transcriptional activator</fullName>
    </submittedName>
</protein>
<dbReference type="AlphaFoldDB" id="A0A8E0KT52"/>
<dbReference type="FunFam" id="3.40.190.10:FF:000081">
    <property type="entry name" value="HTH-type transcriptional regulator LeuO"/>
    <property type="match status" value="1"/>
</dbReference>
<comment type="caution">
    <text evidence="6">The sequence shown here is derived from an EMBL/GenBank/DDBJ whole genome shotgun (WGS) entry which is preliminary data.</text>
</comment>
<dbReference type="CDD" id="cd08466">
    <property type="entry name" value="PBP2_LeuO"/>
    <property type="match status" value="1"/>
</dbReference>
<keyword evidence="2" id="KW-0805">Transcription regulation</keyword>
<dbReference type="GO" id="GO:0003700">
    <property type="term" value="F:DNA-binding transcription factor activity"/>
    <property type="evidence" value="ECO:0007669"/>
    <property type="project" value="InterPro"/>
</dbReference>